<evidence type="ECO:0000313" key="2">
    <source>
        <dbReference type="Proteomes" id="UP000595437"/>
    </source>
</evidence>
<feature type="non-terminal residue" evidence="1">
    <location>
        <position position="1"/>
    </location>
</feature>
<sequence length="57" mass="6609">ACEEESGLHLRVLSEYEVDWEGELVTSEEKHCRLIDKSTKALANRVEGPRLAKWRKI</sequence>
<proteinExistence type="predicted"/>
<reference evidence="2" key="1">
    <citation type="submission" date="2021-01" db="EMBL/GenBank/DDBJ databases">
        <title>Caligus Genome Assembly.</title>
        <authorList>
            <person name="Gallardo-Escarate C."/>
        </authorList>
    </citation>
    <scope>NUCLEOTIDE SEQUENCE [LARGE SCALE GENOMIC DNA]</scope>
</reference>
<accession>A0A7T8H042</accession>
<organism evidence="1 2">
    <name type="scientific">Caligus rogercresseyi</name>
    <name type="common">Sea louse</name>
    <dbReference type="NCBI Taxonomy" id="217165"/>
    <lineage>
        <taxon>Eukaryota</taxon>
        <taxon>Metazoa</taxon>
        <taxon>Ecdysozoa</taxon>
        <taxon>Arthropoda</taxon>
        <taxon>Crustacea</taxon>
        <taxon>Multicrustacea</taxon>
        <taxon>Hexanauplia</taxon>
        <taxon>Copepoda</taxon>
        <taxon>Siphonostomatoida</taxon>
        <taxon>Caligidae</taxon>
        <taxon>Caligus</taxon>
    </lineage>
</organism>
<dbReference type="EMBL" id="CP045899">
    <property type="protein sequence ID" value="QQP40882.1"/>
    <property type="molecule type" value="Genomic_DNA"/>
</dbReference>
<dbReference type="Proteomes" id="UP000595437">
    <property type="component" value="Chromosome 10"/>
</dbReference>
<keyword evidence="2" id="KW-1185">Reference proteome</keyword>
<protein>
    <submittedName>
        <fullName evidence="1">Uncharacterized protein</fullName>
    </submittedName>
</protein>
<gene>
    <name evidence="1" type="ORF">FKW44_015078</name>
</gene>
<name>A0A7T8H042_CALRO</name>
<dbReference type="AlphaFoldDB" id="A0A7T8H042"/>
<evidence type="ECO:0000313" key="1">
    <source>
        <dbReference type="EMBL" id="QQP40882.1"/>
    </source>
</evidence>